<comment type="caution">
    <text evidence="1">The sequence shown here is derived from an EMBL/GenBank/DDBJ whole genome shotgun (WGS) entry which is preliminary data.</text>
</comment>
<dbReference type="SUPFAM" id="SSF69754">
    <property type="entry name" value="Ribosome binding protein Y (YfiA homologue)"/>
    <property type="match status" value="1"/>
</dbReference>
<sequence length="117" mass="13218">MPLNITHLEKGYSFTPKERLMVAKKVGRLARYSARMQDESSEIRVETVSRDTKKKGDSVKVMITVILPKKVLRAESRKEKALDAVDRCCEKLEGQIELYKEKHGSRAGAGGKSGRRK</sequence>
<dbReference type="InterPro" id="IPR003489">
    <property type="entry name" value="RHF/RaiA"/>
</dbReference>
<dbReference type="EMBL" id="MFMQ01000017">
    <property type="protein sequence ID" value="OGG92131.1"/>
    <property type="molecule type" value="Genomic_DNA"/>
</dbReference>
<dbReference type="InterPro" id="IPR036567">
    <property type="entry name" value="RHF-like"/>
</dbReference>
<protein>
    <recommendedName>
        <fullName evidence="3">Ribosomal subunit interface protein</fullName>
    </recommendedName>
</protein>
<dbReference type="AlphaFoldDB" id="A0A1F6G201"/>
<name>A0A1F6G201_9BACT</name>
<gene>
    <name evidence="1" type="ORF">A3H16_00965</name>
</gene>
<dbReference type="Pfam" id="PF02482">
    <property type="entry name" value="Ribosomal_S30AE"/>
    <property type="match status" value="1"/>
</dbReference>
<organism evidence="1 2">
    <name type="scientific">Candidatus Kaiserbacteria bacterium RIFCSPLOWO2_12_FULL_53_8</name>
    <dbReference type="NCBI Taxonomy" id="1798529"/>
    <lineage>
        <taxon>Bacteria</taxon>
        <taxon>Candidatus Kaiseribacteriota</taxon>
    </lineage>
</organism>
<accession>A0A1F6G201</accession>
<dbReference type="Gene3D" id="3.30.160.100">
    <property type="entry name" value="Ribosome hibernation promotion factor-like"/>
    <property type="match status" value="1"/>
</dbReference>
<proteinExistence type="predicted"/>
<evidence type="ECO:0008006" key="3">
    <source>
        <dbReference type="Google" id="ProtNLM"/>
    </source>
</evidence>
<evidence type="ECO:0000313" key="2">
    <source>
        <dbReference type="Proteomes" id="UP000178601"/>
    </source>
</evidence>
<dbReference type="Proteomes" id="UP000178601">
    <property type="component" value="Unassembled WGS sequence"/>
</dbReference>
<reference evidence="1 2" key="1">
    <citation type="journal article" date="2016" name="Nat. Commun.">
        <title>Thousands of microbial genomes shed light on interconnected biogeochemical processes in an aquifer system.</title>
        <authorList>
            <person name="Anantharaman K."/>
            <person name="Brown C.T."/>
            <person name="Hug L.A."/>
            <person name="Sharon I."/>
            <person name="Castelle C.J."/>
            <person name="Probst A.J."/>
            <person name="Thomas B.C."/>
            <person name="Singh A."/>
            <person name="Wilkins M.J."/>
            <person name="Karaoz U."/>
            <person name="Brodie E.L."/>
            <person name="Williams K.H."/>
            <person name="Hubbard S.S."/>
            <person name="Banfield J.F."/>
        </authorList>
    </citation>
    <scope>NUCLEOTIDE SEQUENCE [LARGE SCALE GENOMIC DNA]</scope>
</reference>
<evidence type="ECO:0000313" key="1">
    <source>
        <dbReference type="EMBL" id="OGG92131.1"/>
    </source>
</evidence>